<accession>A0ABT3JQ75</accession>
<dbReference type="InterPro" id="IPR003594">
    <property type="entry name" value="HATPase_dom"/>
</dbReference>
<protein>
    <recommendedName>
        <fullName evidence="2">histidine kinase</fullName>
        <ecNumber evidence="2">2.7.13.3</ecNumber>
    </recommendedName>
</protein>
<gene>
    <name evidence="8" type="ORF">OK344_12140</name>
</gene>
<keyword evidence="4 8" id="KW-0418">Kinase</keyword>
<evidence type="ECO:0000259" key="7">
    <source>
        <dbReference type="Pfam" id="PF02518"/>
    </source>
</evidence>
<evidence type="ECO:0000313" key="9">
    <source>
        <dbReference type="Proteomes" id="UP001209107"/>
    </source>
</evidence>
<feature type="transmembrane region" description="Helical" evidence="6">
    <location>
        <begin position="215"/>
        <end position="234"/>
    </location>
</feature>
<feature type="transmembrane region" description="Helical" evidence="6">
    <location>
        <begin position="42"/>
        <end position="61"/>
    </location>
</feature>
<evidence type="ECO:0000256" key="1">
    <source>
        <dbReference type="ARBA" id="ARBA00000085"/>
    </source>
</evidence>
<proteinExistence type="predicted"/>
<comment type="catalytic activity">
    <reaction evidence="1">
        <text>ATP + protein L-histidine = ADP + protein N-phospho-L-histidine.</text>
        <dbReference type="EC" id="2.7.13.3"/>
    </reaction>
</comment>
<dbReference type="EMBL" id="JAPCHZ010000006">
    <property type="protein sequence ID" value="MCW4452953.1"/>
    <property type="molecule type" value="Genomic_DNA"/>
</dbReference>
<comment type="caution">
    <text evidence="8">The sequence shown here is derived from an EMBL/GenBank/DDBJ whole genome shotgun (WGS) entry which is preliminary data.</text>
</comment>
<dbReference type="SUPFAM" id="SSF55874">
    <property type="entry name" value="ATPase domain of HSP90 chaperone/DNA topoisomerase II/histidine kinase"/>
    <property type="match status" value="1"/>
</dbReference>
<dbReference type="EC" id="2.7.13.3" evidence="2"/>
<feature type="transmembrane region" description="Helical" evidence="6">
    <location>
        <begin position="101"/>
        <end position="118"/>
    </location>
</feature>
<evidence type="ECO:0000256" key="5">
    <source>
        <dbReference type="ARBA" id="ARBA00023012"/>
    </source>
</evidence>
<dbReference type="GO" id="GO:0016301">
    <property type="term" value="F:kinase activity"/>
    <property type="evidence" value="ECO:0007669"/>
    <property type="project" value="UniProtKB-KW"/>
</dbReference>
<reference evidence="8 9" key="1">
    <citation type="submission" date="2022-10" db="EMBL/GenBank/DDBJ databases">
        <title>Kaistella sp. BT-6-1-3.</title>
        <authorList>
            <person name="Ai J."/>
            <person name="Deng Z."/>
        </authorList>
    </citation>
    <scope>NUCLEOTIDE SEQUENCE [LARGE SCALE GENOMIC DNA]</scope>
    <source>
        <strain evidence="8 9">BT6-1-3</strain>
    </source>
</reference>
<organism evidence="8 9">
    <name type="scientific">Kaistella yananensis</name>
    <dbReference type="NCBI Taxonomy" id="2989820"/>
    <lineage>
        <taxon>Bacteria</taxon>
        <taxon>Pseudomonadati</taxon>
        <taxon>Bacteroidota</taxon>
        <taxon>Flavobacteriia</taxon>
        <taxon>Flavobacteriales</taxon>
        <taxon>Weeksellaceae</taxon>
        <taxon>Chryseobacterium group</taxon>
        <taxon>Kaistella</taxon>
    </lineage>
</organism>
<evidence type="ECO:0000313" key="8">
    <source>
        <dbReference type="EMBL" id="MCW4452953.1"/>
    </source>
</evidence>
<feature type="transmembrane region" description="Helical" evidence="6">
    <location>
        <begin position="67"/>
        <end position="89"/>
    </location>
</feature>
<dbReference type="Pfam" id="PF02518">
    <property type="entry name" value="HATPase_c"/>
    <property type="match status" value="1"/>
</dbReference>
<dbReference type="InterPro" id="IPR050482">
    <property type="entry name" value="Sensor_HK_TwoCompSys"/>
</dbReference>
<sequence length="462" mass="53187">MNIDYRDPWVLLLNLTVIFILILLIVPTLLNTKERLGVRLSFSAIFMIVAVNCMANLALFYTQDVAYFDFLFLQAFIPLLFGPAIYFYVLLNNGGEIKRPWIHFIIPFLAILYGIYHVQMDEGDKVRVFREVNAAQNLSYNILNILVMSIPLIYFYFSKRYLKRLHIQPADPLAMLKKIKIQWSHEFINLLLFCVFSFLVIIIVATYFYQVPQPYLDLIGMPIYFPLIYAVIAVRSNMISKQLEMQYAVSKAEEDNRLRDQRIAISRDLHDNIGAYATSLISKIDYLAVEEKAGKGALEDLREHAESILGLLRQTLWVLNNDTITVEDFYDHVKQYALKSFRNSGITLRFEEDIRDNRILPSEITINLFRILQEGLQNVMKHSGATEAELYMISRDTVRISLRDNGKGFIADDHHEGYGLGNIKARAANIGFTATLSSEEGKGSILVLEEIRPTAYRKPEVI</sequence>
<dbReference type="RefSeq" id="WP_265145027.1">
    <property type="nucleotide sequence ID" value="NZ_JAPCHZ010000006.1"/>
</dbReference>
<keyword evidence="9" id="KW-1185">Reference proteome</keyword>
<dbReference type="Gene3D" id="3.30.565.10">
    <property type="entry name" value="Histidine kinase-like ATPase, C-terminal domain"/>
    <property type="match status" value="1"/>
</dbReference>
<feature type="transmembrane region" description="Helical" evidence="6">
    <location>
        <begin position="187"/>
        <end position="209"/>
    </location>
</feature>
<keyword evidence="5" id="KW-0902">Two-component regulatory system</keyword>
<evidence type="ECO:0000256" key="6">
    <source>
        <dbReference type="SAM" id="Phobius"/>
    </source>
</evidence>
<feature type="transmembrane region" description="Helical" evidence="6">
    <location>
        <begin position="12"/>
        <end position="30"/>
    </location>
</feature>
<feature type="transmembrane region" description="Helical" evidence="6">
    <location>
        <begin position="138"/>
        <end position="157"/>
    </location>
</feature>
<dbReference type="InterPro" id="IPR036890">
    <property type="entry name" value="HATPase_C_sf"/>
</dbReference>
<dbReference type="CDD" id="cd16917">
    <property type="entry name" value="HATPase_UhpB-NarQ-NarX-like"/>
    <property type="match status" value="1"/>
</dbReference>
<keyword evidence="6" id="KW-0472">Membrane</keyword>
<evidence type="ECO:0000256" key="3">
    <source>
        <dbReference type="ARBA" id="ARBA00022679"/>
    </source>
</evidence>
<dbReference type="PANTHER" id="PTHR24421:SF10">
    <property type="entry name" value="NITRATE_NITRITE SENSOR PROTEIN NARQ"/>
    <property type="match status" value="1"/>
</dbReference>
<dbReference type="Proteomes" id="UP001209107">
    <property type="component" value="Unassembled WGS sequence"/>
</dbReference>
<dbReference type="PANTHER" id="PTHR24421">
    <property type="entry name" value="NITRATE/NITRITE SENSOR PROTEIN NARX-RELATED"/>
    <property type="match status" value="1"/>
</dbReference>
<keyword evidence="6" id="KW-0812">Transmembrane</keyword>
<evidence type="ECO:0000256" key="4">
    <source>
        <dbReference type="ARBA" id="ARBA00022777"/>
    </source>
</evidence>
<name>A0ABT3JQ75_9FLAO</name>
<keyword evidence="3" id="KW-0808">Transferase</keyword>
<feature type="domain" description="Histidine kinase/HSP90-like ATPase" evidence="7">
    <location>
        <begin position="366"/>
        <end position="448"/>
    </location>
</feature>
<keyword evidence="6" id="KW-1133">Transmembrane helix</keyword>
<evidence type="ECO:0000256" key="2">
    <source>
        <dbReference type="ARBA" id="ARBA00012438"/>
    </source>
</evidence>